<evidence type="ECO:0000256" key="13">
    <source>
        <dbReference type="RuleBase" id="RU361215"/>
    </source>
</evidence>
<evidence type="ECO:0000256" key="10">
    <source>
        <dbReference type="PIRSR" id="PIRSR038120-1"/>
    </source>
</evidence>
<dbReference type="GO" id="GO:0005737">
    <property type="term" value="C:cytoplasm"/>
    <property type="evidence" value="ECO:0007669"/>
    <property type="project" value="TreeGrafter"/>
</dbReference>
<comment type="catalytic activity">
    <reaction evidence="1 9 12 13">
        <text>Thiol-dependent hydrolysis of ester, thioester, amide, peptide and isopeptide bonds formed by the C-terminal Gly of ubiquitin (a 76-residue protein attached to proteins as an intracellular targeting signal).</text>
        <dbReference type="EC" id="3.4.19.12"/>
    </reaction>
</comment>
<dbReference type="FunFam" id="1.20.58.860:FF:000001">
    <property type="entry name" value="Ubiquitin carboxyl-terminal hydrolase"/>
    <property type="match status" value="1"/>
</dbReference>
<dbReference type="Gene3D" id="1.20.58.860">
    <property type="match status" value="1"/>
</dbReference>
<evidence type="ECO:0000256" key="2">
    <source>
        <dbReference type="ARBA" id="ARBA00009326"/>
    </source>
</evidence>
<dbReference type="InterPro" id="IPR036959">
    <property type="entry name" value="Peptidase_C12_UCH_sf"/>
</dbReference>
<organism evidence="15">
    <name type="scientific">Bactrocera dorsalis</name>
    <name type="common">Oriental fruit fly</name>
    <name type="synonym">Dacus dorsalis</name>
    <dbReference type="NCBI Taxonomy" id="27457"/>
    <lineage>
        <taxon>Eukaryota</taxon>
        <taxon>Metazoa</taxon>
        <taxon>Ecdysozoa</taxon>
        <taxon>Arthropoda</taxon>
        <taxon>Hexapoda</taxon>
        <taxon>Insecta</taxon>
        <taxon>Pterygota</taxon>
        <taxon>Neoptera</taxon>
        <taxon>Endopterygota</taxon>
        <taxon>Diptera</taxon>
        <taxon>Brachycera</taxon>
        <taxon>Muscomorpha</taxon>
        <taxon>Tephritoidea</taxon>
        <taxon>Tephritidae</taxon>
        <taxon>Bactrocera</taxon>
        <taxon>Bactrocera</taxon>
    </lineage>
</organism>
<evidence type="ECO:0000313" key="16">
    <source>
        <dbReference type="Proteomes" id="UP001652620"/>
    </source>
</evidence>
<keyword evidence="6 9" id="KW-0788">Thiol protease</keyword>
<reference evidence="17" key="2">
    <citation type="submission" date="2025-04" db="UniProtKB">
        <authorList>
            <consortium name="RefSeq"/>
        </authorList>
    </citation>
    <scope>IDENTIFICATION</scope>
    <source>
        <strain evidence="17">Punador</strain>
    </source>
</reference>
<dbReference type="OMA" id="YIQYEIQ"/>
<dbReference type="InterPro" id="IPR017390">
    <property type="entry name" value="Ubiquitinyl_hydrolase_UCH37"/>
</dbReference>
<keyword evidence="5 9" id="KW-0378">Hydrolase</keyword>
<feature type="domain" description="UCH catalytic" evidence="14">
    <location>
        <begin position="7"/>
        <end position="226"/>
    </location>
</feature>
<gene>
    <name evidence="15" type="primary">UCHL5</name>
    <name evidence="17" type="synonym">LOC105230044</name>
</gene>
<comment type="subunit">
    <text evidence="8">Catalytic component of the polycomb repressive deubiquitinase (PR-DUB) complex, at least composed of caly/calypso, Asx and sba (MBD5/6 homolog). The PR-DUB complex associates with nucleosomes to mediate deubiquitination of histone H2AK118ub1 substrates; the association requires the positively charged C-terminal tail of caly, probably due to direct binding of DNA. Interacts (via ULD domain) with Asx (via DEUBAD domain); the interaction produces a stable heterodimer with a composite binding site for ubiquitin. Homodimerizes (via coiled-coil hinge-region between the UCH and ULD domains) to mediate assembly of 2 copies of the caly-Asx heterodimer into a bisymmetric tetramer; dimerization enhances PR-DUB association with nucleosomes.</text>
</comment>
<dbReference type="Pfam" id="PF18031">
    <property type="entry name" value="UCH_C"/>
    <property type="match status" value="1"/>
</dbReference>
<dbReference type="PROSITE" id="PS52049">
    <property type="entry name" value="ULD"/>
    <property type="match status" value="1"/>
</dbReference>
<evidence type="ECO:0000256" key="8">
    <source>
        <dbReference type="ARBA" id="ARBA00049710"/>
    </source>
</evidence>
<comment type="similarity">
    <text evidence="2 9 12 13">Belongs to the peptidase C12 family.</text>
</comment>
<evidence type="ECO:0000256" key="7">
    <source>
        <dbReference type="ARBA" id="ARBA00046227"/>
    </source>
</evidence>
<dbReference type="Pfam" id="PF01088">
    <property type="entry name" value="Peptidase_C12"/>
    <property type="match status" value="1"/>
</dbReference>
<keyword evidence="16" id="KW-1185">Reference proteome</keyword>
<evidence type="ECO:0000256" key="6">
    <source>
        <dbReference type="ARBA" id="ARBA00022807"/>
    </source>
</evidence>
<evidence type="ECO:0000313" key="15">
    <source>
        <dbReference type="EMBL" id="JAC52924.1"/>
    </source>
</evidence>
<feature type="site" description="Transition state stabilizer" evidence="12">
    <location>
        <position position="82"/>
    </location>
</feature>
<evidence type="ECO:0000256" key="3">
    <source>
        <dbReference type="ARBA" id="ARBA00022670"/>
    </source>
</evidence>
<evidence type="ECO:0000256" key="12">
    <source>
        <dbReference type="PROSITE-ProRule" id="PRU01393"/>
    </source>
</evidence>
<evidence type="ECO:0000256" key="5">
    <source>
        <dbReference type="ARBA" id="ARBA00022801"/>
    </source>
</evidence>
<dbReference type="FunFam" id="3.40.532.10:FF:000001">
    <property type="entry name" value="Ubiquitin carboxyl-terminal hydrolase"/>
    <property type="match status" value="1"/>
</dbReference>
<dbReference type="SUPFAM" id="SSF54001">
    <property type="entry name" value="Cysteine proteinases"/>
    <property type="match status" value="1"/>
</dbReference>
<evidence type="ECO:0000256" key="4">
    <source>
        <dbReference type="ARBA" id="ARBA00022786"/>
    </source>
</evidence>
<dbReference type="Proteomes" id="UP001652620">
    <property type="component" value="Chromosome 5"/>
</dbReference>
<dbReference type="InterPro" id="IPR041507">
    <property type="entry name" value="UCH_C"/>
</dbReference>
<dbReference type="GeneID" id="105230044"/>
<feature type="active site" description="Proton donor" evidence="10 12">
    <location>
        <position position="164"/>
    </location>
</feature>
<dbReference type="PIRSF" id="PIRSF038120">
    <property type="entry name" value="Ubiquitinyl_hydrolase_UCH37"/>
    <property type="match status" value="1"/>
</dbReference>
<protein>
    <recommendedName>
        <fullName evidence="9 13">Ubiquitin carboxyl-terminal hydrolase</fullName>
        <ecNumber evidence="9 13">3.4.19.12</ecNumber>
    </recommendedName>
</protein>
<reference evidence="15" key="1">
    <citation type="journal article" date="2014" name="BMC Genomics">
        <title>Characterizing the developmental transcriptome of the oriental fruit fly, Bactrocera dorsalis (Diptera: Tephritidae) through comparative genomic analysis with Drosophila melanogaster utilizing modENCODE datasets.</title>
        <authorList>
            <person name="Geib S.M."/>
            <person name="Calla B."/>
            <person name="Hall B."/>
            <person name="Hou S."/>
            <person name="Manoukis N.C."/>
        </authorList>
    </citation>
    <scope>NUCLEOTIDE SEQUENCE</scope>
    <source>
        <strain evidence="15">Punador</strain>
    </source>
</reference>
<dbReference type="PRINTS" id="PR00707">
    <property type="entry name" value="UBCTHYDRLASE"/>
</dbReference>
<comment type="function">
    <text evidence="7">Catalytic component of the polycomb repressive deubiquitinase (PR-DUB) complex, a complex that specifically mediates deubiquitination of histone H2A monoubiquitinated at 'Lys-119' (H2AK118ub1). Mediates bisymmetric organization of the PR-DUB complex and is involved in association with nucleosomes to mediate deubiquitination. Does not deubiquitinate monoubiquitinated histone H2B. Required to maintain the transcriptionally repressive state of homeotic genes throughout development. The PR-DUB complex has weak or no activity toward 'Lys-48'- and 'Lys-63'-linked polyubiquitin chains. Polycomb group (PcG) protein.</text>
</comment>
<dbReference type="Gene3D" id="3.40.532.10">
    <property type="entry name" value="Peptidase C12, ubiquitin carboxyl-terminal hydrolase"/>
    <property type="match status" value="1"/>
</dbReference>
<feature type="active site" description="Nucleophile" evidence="10 12">
    <location>
        <position position="88"/>
    </location>
</feature>
<evidence type="ECO:0000259" key="14">
    <source>
        <dbReference type="PROSITE" id="PS52048"/>
    </source>
</evidence>
<feature type="site" description="Important for enzyme activity" evidence="11 12">
    <location>
        <position position="179"/>
    </location>
</feature>
<evidence type="ECO:0000256" key="11">
    <source>
        <dbReference type="PIRSR" id="PIRSR038120-2"/>
    </source>
</evidence>
<evidence type="ECO:0000313" key="17">
    <source>
        <dbReference type="RefSeq" id="XP_011208915.1"/>
    </source>
</evidence>
<dbReference type="EC" id="3.4.19.12" evidence="9 13"/>
<keyword evidence="3 9" id="KW-0645">Protease</keyword>
<dbReference type="InterPro" id="IPR001578">
    <property type="entry name" value="Peptidase_C12_UCH"/>
</dbReference>
<dbReference type="EMBL" id="GAKP01006028">
    <property type="protein sequence ID" value="JAC52924.1"/>
    <property type="molecule type" value="Transcribed_RNA"/>
</dbReference>
<dbReference type="CTD" id="39102"/>
<dbReference type="InterPro" id="IPR038765">
    <property type="entry name" value="Papain-like_cys_pep_sf"/>
</dbReference>
<dbReference type="AlphaFoldDB" id="A0A034WE06"/>
<evidence type="ECO:0000256" key="1">
    <source>
        <dbReference type="ARBA" id="ARBA00000707"/>
    </source>
</evidence>
<dbReference type="GO" id="GO:0004843">
    <property type="term" value="F:cysteine-type deubiquitinase activity"/>
    <property type="evidence" value="ECO:0007669"/>
    <property type="project" value="UniProtKB-UniRule"/>
</dbReference>
<name>A0A034WE06_BACDO</name>
<dbReference type="MEROPS" id="C12.005"/>
<dbReference type="GO" id="GO:0016579">
    <property type="term" value="P:protein deubiquitination"/>
    <property type="evidence" value="ECO:0007669"/>
    <property type="project" value="InterPro"/>
</dbReference>
<dbReference type="KEGG" id="bdr:105230044"/>
<dbReference type="PANTHER" id="PTHR10589">
    <property type="entry name" value="UBIQUITIN CARBOXYL-TERMINAL HYDROLASE"/>
    <property type="match status" value="1"/>
</dbReference>
<dbReference type="OrthoDB" id="1924260at2759"/>
<dbReference type="CDD" id="cd09617">
    <property type="entry name" value="Peptidase_C12_UCH37_BAP1"/>
    <property type="match status" value="1"/>
</dbReference>
<keyword evidence="4 9" id="KW-0833">Ubl conjugation pathway</keyword>
<proteinExistence type="inferred from homology"/>
<dbReference type="GO" id="GO:0006511">
    <property type="term" value="P:ubiquitin-dependent protein catabolic process"/>
    <property type="evidence" value="ECO:0007669"/>
    <property type="project" value="UniProtKB-UniRule"/>
</dbReference>
<evidence type="ECO:0000256" key="9">
    <source>
        <dbReference type="PIRNR" id="PIRNR038120"/>
    </source>
</evidence>
<dbReference type="PANTHER" id="PTHR10589:SF16">
    <property type="entry name" value="UBIQUITIN CARBOXYL-TERMINAL HYDROLASE ISOZYME L5"/>
    <property type="match status" value="1"/>
</dbReference>
<dbReference type="RefSeq" id="XP_011208915.1">
    <property type="nucleotide sequence ID" value="XM_011210613.3"/>
</dbReference>
<accession>A0A034WE06</accession>
<sequence>MSDGAGSWCLIESDPGVFTELIREFGCEGVQVEEIWSLDRDLFKELEPIHGLIFLFKWVQDDESVGTVVKDDRLDNIFFAKQVINNACATQAILSILLNCNHQDINLGPTLTEFKEFSQSFDPFNKGLTLSNAPKIRSVHNSFARQTLYELDTKNQNKDDDVYHFIGYIPINGRLYELDGLKEGPVDLGAVAADQNWIDVVRPIIEKRMQKYSEGEIHFNLMALVSDRLKIYQQKIDNLINTAEDAMDTDEDRQTEIAKLRSKMEYEVEKRKRYKIENIRRKHNYLPFIVELLKMLGEQGQLMPIYEKAKQRAAEREAAVSKSKS</sequence>
<dbReference type="PROSITE" id="PS52048">
    <property type="entry name" value="UCH_DOMAIN"/>
    <property type="match status" value="1"/>
</dbReference>